<evidence type="ECO:0000256" key="1">
    <source>
        <dbReference type="ARBA" id="ARBA00009630"/>
    </source>
</evidence>
<feature type="domain" description="Glutaredoxin" evidence="3">
    <location>
        <begin position="185"/>
        <end position="250"/>
    </location>
</feature>
<feature type="compositionally biased region" description="Basic and acidic residues" evidence="2">
    <location>
        <begin position="109"/>
        <end position="118"/>
    </location>
</feature>
<dbReference type="GO" id="GO:0034599">
    <property type="term" value="P:cellular response to oxidative stress"/>
    <property type="evidence" value="ECO:0007669"/>
    <property type="project" value="TreeGrafter"/>
</dbReference>
<dbReference type="PANTHER" id="PTHR45694:SF5">
    <property type="entry name" value="GLUTAREDOXIN 2"/>
    <property type="match status" value="1"/>
</dbReference>
<feature type="compositionally biased region" description="Basic and acidic residues" evidence="2">
    <location>
        <begin position="157"/>
        <end position="167"/>
    </location>
</feature>
<dbReference type="SUPFAM" id="SSF52833">
    <property type="entry name" value="Thioredoxin-like"/>
    <property type="match status" value="1"/>
</dbReference>
<dbReference type="AlphaFoldDB" id="A0A0U5GTE4"/>
<dbReference type="GO" id="GO:0005801">
    <property type="term" value="C:cis-Golgi network"/>
    <property type="evidence" value="ECO:0007669"/>
    <property type="project" value="UniProtKB-ARBA"/>
</dbReference>
<dbReference type="GO" id="GO:0000324">
    <property type="term" value="C:fungal-type vacuole"/>
    <property type="evidence" value="ECO:0007669"/>
    <property type="project" value="TreeGrafter"/>
</dbReference>
<dbReference type="GO" id="GO:0004362">
    <property type="term" value="F:glutathione-disulfide reductase (NADPH) activity"/>
    <property type="evidence" value="ECO:0007669"/>
    <property type="project" value="UniProtKB-ARBA"/>
</dbReference>
<dbReference type="InterPro" id="IPR014025">
    <property type="entry name" value="Glutaredoxin_subgr"/>
</dbReference>
<dbReference type="InterPro" id="IPR002109">
    <property type="entry name" value="Glutaredoxin"/>
</dbReference>
<proteinExistence type="inferred from homology"/>
<dbReference type="CDD" id="cd03419">
    <property type="entry name" value="GRX_GRXh_1_2_like"/>
    <property type="match status" value="1"/>
</dbReference>
<dbReference type="Proteomes" id="UP000054771">
    <property type="component" value="Unassembled WGS sequence"/>
</dbReference>
<gene>
    <name evidence="4" type="ORF">ASPCAL08742</name>
</gene>
<dbReference type="OrthoDB" id="423313at2759"/>
<dbReference type="GO" id="GO:0005796">
    <property type="term" value="C:Golgi lumen"/>
    <property type="evidence" value="ECO:0007669"/>
    <property type="project" value="TreeGrafter"/>
</dbReference>
<dbReference type="Gene3D" id="3.40.30.10">
    <property type="entry name" value="Glutaredoxin"/>
    <property type="match status" value="1"/>
</dbReference>
<dbReference type="PROSITE" id="PS51354">
    <property type="entry name" value="GLUTAREDOXIN_2"/>
    <property type="match status" value="1"/>
</dbReference>
<keyword evidence="5" id="KW-1185">Reference proteome</keyword>
<dbReference type="InterPro" id="IPR011899">
    <property type="entry name" value="Glutaredoxin_euk/vir"/>
</dbReference>
<accession>A0A0U5GTE4</accession>
<dbReference type="FunFam" id="3.40.30.10:FF:000093">
    <property type="entry name" value="Glutaredoxin 2"/>
    <property type="match status" value="1"/>
</dbReference>
<evidence type="ECO:0000256" key="2">
    <source>
        <dbReference type="SAM" id="MobiDB-lite"/>
    </source>
</evidence>
<dbReference type="EMBL" id="CDMC01000007">
    <property type="protein sequence ID" value="CEN62103.1"/>
    <property type="molecule type" value="Genomic_DNA"/>
</dbReference>
<dbReference type="NCBIfam" id="TIGR02180">
    <property type="entry name" value="GRX_euk"/>
    <property type="match status" value="1"/>
</dbReference>
<organism evidence="4 5">
    <name type="scientific">Aspergillus calidoustus</name>
    <dbReference type="NCBI Taxonomy" id="454130"/>
    <lineage>
        <taxon>Eukaryota</taxon>
        <taxon>Fungi</taxon>
        <taxon>Dikarya</taxon>
        <taxon>Ascomycota</taxon>
        <taxon>Pezizomycotina</taxon>
        <taxon>Eurotiomycetes</taxon>
        <taxon>Eurotiomycetidae</taxon>
        <taxon>Eurotiales</taxon>
        <taxon>Aspergillaceae</taxon>
        <taxon>Aspergillus</taxon>
        <taxon>Aspergillus subgen. Nidulantes</taxon>
    </lineage>
</organism>
<dbReference type="OMA" id="GKWIQEV"/>
<dbReference type="InterPro" id="IPR036249">
    <property type="entry name" value="Thioredoxin-like_sf"/>
</dbReference>
<dbReference type="Pfam" id="PF00462">
    <property type="entry name" value="Glutaredoxin"/>
    <property type="match status" value="1"/>
</dbReference>
<reference evidence="5" key="1">
    <citation type="journal article" date="2016" name="Genome Announc.">
        <title>Draft genome sequences of fungus Aspergillus calidoustus.</title>
        <authorList>
            <person name="Horn F."/>
            <person name="Linde J."/>
            <person name="Mattern D.J."/>
            <person name="Walther G."/>
            <person name="Guthke R."/>
            <person name="Scherlach K."/>
            <person name="Martin K."/>
            <person name="Brakhage A.A."/>
            <person name="Petzke L."/>
            <person name="Valiante V."/>
        </authorList>
    </citation>
    <scope>NUCLEOTIDE SEQUENCE [LARGE SCALE GENOMIC DNA]</scope>
    <source>
        <strain evidence="5">SF006504</strain>
    </source>
</reference>
<comment type="similarity">
    <text evidence="1">Belongs to the glutaredoxin family. Monothiol subfamily.</text>
</comment>
<feature type="region of interest" description="Disordered" evidence="2">
    <location>
        <begin position="53"/>
        <end position="167"/>
    </location>
</feature>
<sequence>MFTQRRIRLLAVTAVVAILLYLHYSGENRSPRNQKFYQSTVAAIEAEKHANVGTAKAGNYLPHTNDKEESDSKPGEEYSYVDNDDDKEQPAIPKAQPRPPPAPPSQPETEQRQAKIPEDSDVEEIPIAGRTTMTVTKDKDSDTAQAASVMEDEESEEEKKQKKQQEEEAKEVKAELNGILKRSPIIIFSKSFCPYSKKAKTVLLDKYTIVPKPFVVELDQHPRGRQLQALLGENTGRRTVPNVLVNGRSIGGGDDIVGLDEHDELATRLKSLGGKWLQDIKRNLVEEGSE</sequence>
<dbReference type="STRING" id="454130.A0A0U5GTE4"/>
<dbReference type="PRINTS" id="PR00160">
    <property type="entry name" value="GLUTAREDOXIN"/>
</dbReference>
<evidence type="ECO:0000313" key="4">
    <source>
        <dbReference type="EMBL" id="CEN62103.1"/>
    </source>
</evidence>
<feature type="compositionally biased region" description="Pro residues" evidence="2">
    <location>
        <begin position="96"/>
        <end position="106"/>
    </location>
</feature>
<evidence type="ECO:0000259" key="3">
    <source>
        <dbReference type="Pfam" id="PF00462"/>
    </source>
</evidence>
<name>A0A0U5GTE4_ASPCI</name>
<feature type="compositionally biased region" description="Basic and acidic residues" evidence="2">
    <location>
        <begin position="64"/>
        <end position="76"/>
    </location>
</feature>
<evidence type="ECO:0000313" key="5">
    <source>
        <dbReference type="Proteomes" id="UP000054771"/>
    </source>
</evidence>
<dbReference type="PANTHER" id="PTHR45694">
    <property type="entry name" value="GLUTAREDOXIN 2"/>
    <property type="match status" value="1"/>
</dbReference>
<protein>
    <recommendedName>
        <fullName evidence="3">Glutaredoxin domain-containing protein</fullName>
    </recommendedName>
</protein>